<keyword evidence="2 13" id="KW-0808">Transferase</keyword>
<dbReference type="Gene3D" id="3.30.200.20">
    <property type="entry name" value="Phosphorylase Kinase, domain 1"/>
    <property type="match status" value="1"/>
</dbReference>
<accession>A0A3M7RZU4</accession>
<dbReference type="PANTHER" id="PTHR24350">
    <property type="entry name" value="SERINE/THREONINE-PROTEIN KINASE IAL-RELATED"/>
    <property type="match status" value="1"/>
</dbReference>
<feature type="binding site" evidence="9">
    <location>
        <position position="175"/>
    </location>
    <ligand>
        <name>ATP</name>
        <dbReference type="ChEBI" id="CHEBI:30616"/>
    </ligand>
</feature>
<dbReference type="PIRSF" id="PIRSF000654">
    <property type="entry name" value="Integrin-linked_kinase"/>
    <property type="match status" value="1"/>
</dbReference>
<gene>
    <name evidence="15" type="ORF">BpHYR1_009467</name>
</gene>
<evidence type="ECO:0000256" key="6">
    <source>
        <dbReference type="ARBA" id="ARBA00047899"/>
    </source>
</evidence>
<dbReference type="CDD" id="cd14007">
    <property type="entry name" value="STKc_Aurora"/>
    <property type="match status" value="1"/>
</dbReference>
<comment type="caution">
    <text evidence="15">The sequence shown here is derived from an EMBL/GenBank/DDBJ whole genome shotgun (WGS) entry which is preliminary data.</text>
</comment>
<dbReference type="AlphaFoldDB" id="A0A3M7RZU4"/>
<evidence type="ECO:0000256" key="8">
    <source>
        <dbReference type="PIRSR" id="PIRSR630616-1"/>
    </source>
</evidence>
<keyword evidence="5 9" id="KW-0067">ATP-binding</keyword>
<protein>
    <recommendedName>
        <fullName evidence="13">Aurora kinase</fullName>
        <ecNumber evidence="13">2.7.11.1</ecNumber>
    </recommendedName>
</protein>
<evidence type="ECO:0000256" key="1">
    <source>
        <dbReference type="ARBA" id="ARBA00022527"/>
    </source>
</evidence>
<evidence type="ECO:0000256" key="11">
    <source>
        <dbReference type="PROSITE-ProRule" id="PRU10141"/>
    </source>
</evidence>
<dbReference type="FunFam" id="3.30.200.20:FF:000042">
    <property type="entry name" value="Aurora kinase A"/>
    <property type="match status" value="1"/>
</dbReference>
<feature type="active site" description="Proton acceptor" evidence="8">
    <location>
        <position position="157"/>
    </location>
</feature>
<dbReference type="InterPro" id="IPR030616">
    <property type="entry name" value="Aur-like"/>
</dbReference>
<dbReference type="GO" id="GO:0005524">
    <property type="term" value="F:ATP binding"/>
    <property type="evidence" value="ECO:0007669"/>
    <property type="project" value="UniProtKB-UniRule"/>
</dbReference>
<evidence type="ECO:0000256" key="12">
    <source>
        <dbReference type="RuleBase" id="RU000304"/>
    </source>
</evidence>
<evidence type="ECO:0000256" key="5">
    <source>
        <dbReference type="ARBA" id="ARBA00022840"/>
    </source>
</evidence>
<dbReference type="FunFam" id="1.10.510.10:FF:000235">
    <property type="entry name" value="Serine/threonine-protein kinase ark1"/>
    <property type="match status" value="1"/>
</dbReference>
<dbReference type="Proteomes" id="UP000276133">
    <property type="component" value="Unassembled WGS sequence"/>
</dbReference>
<feature type="binding site" evidence="9">
    <location>
        <begin position="112"/>
        <end position="114"/>
    </location>
    <ligand>
        <name>ATP</name>
        <dbReference type="ChEBI" id="CHEBI:30616"/>
    </ligand>
</feature>
<dbReference type="PROSITE" id="PS50011">
    <property type="entry name" value="PROTEIN_KINASE_DOM"/>
    <property type="match status" value="1"/>
</dbReference>
<evidence type="ECO:0000313" key="15">
    <source>
        <dbReference type="EMBL" id="RNA29093.1"/>
    </source>
</evidence>
<dbReference type="InterPro" id="IPR011009">
    <property type="entry name" value="Kinase-like_dom_sf"/>
</dbReference>
<feature type="binding site" evidence="9">
    <location>
        <begin position="161"/>
        <end position="162"/>
    </location>
    <ligand>
        <name>ATP</name>
        <dbReference type="ChEBI" id="CHEBI:30616"/>
    </ligand>
</feature>
<feature type="binding site" evidence="9 11">
    <location>
        <position position="63"/>
    </location>
    <ligand>
        <name>ATP</name>
        <dbReference type="ChEBI" id="CHEBI:30616"/>
    </ligand>
</feature>
<feature type="binding site" evidence="9">
    <location>
        <position position="42"/>
    </location>
    <ligand>
        <name>ATP</name>
        <dbReference type="ChEBI" id="CHEBI:30616"/>
    </ligand>
</feature>
<dbReference type="PROSITE" id="PS00108">
    <property type="entry name" value="PROTEIN_KINASE_ST"/>
    <property type="match status" value="1"/>
</dbReference>
<keyword evidence="16" id="KW-1185">Reference proteome</keyword>
<dbReference type="Gene3D" id="1.10.510.10">
    <property type="entry name" value="Transferase(Phosphotransferase) domain 1"/>
    <property type="match status" value="1"/>
</dbReference>
<evidence type="ECO:0000256" key="7">
    <source>
        <dbReference type="ARBA" id="ARBA00048679"/>
    </source>
</evidence>
<evidence type="ECO:0000256" key="13">
    <source>
        <dbReference type="RuleBase" id="RU367134"/>
    </source>
</evidence>
<dbReference type="SMART" id="SM00220">
    <property type="entry name" value="S_TKc"/>
    <property type="match status" value="1"/>
</dbReference>
<evidence type="ECO:0000256" key="2">
    <source>
        <dbReference type="ARBA" id="ARBA00022679"/>
    </source>
</evidence>
<dbReference type="STRING" id="10195.A0A3M7RZU4"/>
<evidence type="ECO:0000256" key="10">
    <source>
        <dbReference type="PIRSR" id="PIRSR630616-3"/>
    </source>
</evidence>
<dbReference type="InterPro" id="IPR017441">
    <property type="entry name" value="Protein_kinase_ATP_BS"/>
</dbReference>
<dbReference type="EC" id="2.7.11.1" evidence="13"/>
<dbReference type="GO" id="GO:0004674">
    <property type="term" value="F:protein serine/threonine kinase activity"/>
    <property type="evidence" value="ECO:0007669"/>
    <property type="project" value="UniProtKB-KW"/>
</dbReference>
<feature type="domain" description="Protein kinase" evidence="14">
    <location>
        <begin position="32"/>
        <end position="284"/>
    </location>
</feature>
<sequence>MESDDLATNENFAPKENYDVEKFDKAWTTKDFDFGRPLGKGKFGSVYLAREKRSVHKAIVAIKILFKSQLQKAGVEHQFRRELEIQSHLKHPNILRMFGWFHDENRIYIILEYACYGELYKRLKKVGRFDQRTAATYMFQIADALIYLHSKQVIHRDIKPENLLLGAFGEVKIADFGWSVHAPSLRRQTLCGTLDYLPPEMVENKRHDEKVDHWCIGVLCYELLVGRPPFESQNNQDTYKKIVSCYIKFPEYVSPGARDLIYRLLQKTPSERLSLKDVRKHNWIEEHAEKNEEYMRYWKEIN</sequence>
<comment type="catalytic activity">
    <reaction evidence="6 13">
        <text>L-threonyl-[protein] + ATP = O-phospho-L-threonyl-[protein] + ADP + H(+)</text>
        <dbReference type="Rhea" id="RHEA:46608"/>
        <dbReference type="Rhea" id="RHEA-COMP:11060"/>
        <dbReference type="Rhea" id="RHEA-COMP:11605"/>
        <dbReference type="ChEBI" id="CHEBI:15378"/>
        <dbReference type="ChEBI" id="CHEBI:30013"/>
        <dbReference type="ChEBI" id="CHEBI:30616"/>
        <dbReference type="ChEBI" id="CHEBI:61977"/>
        <dbReference type="ChEBI" id="CHEBI:456216"/>
        <dbReference type="EC" id="2.7.11.1"/>
    </reaction>
</comment>
<keyword evidence="4 13" id="KW-0418">Kinase</keyword>
<dbReference type="EMBL" id="REGN01002276">
    <property type="protein sequence ID" value="RNA29093.1"/>
    <property type="molecule type" value="Genomic_DNA"/>
</dbReference>
<name>A0A3M7RZU4_BRAPC</name>
<evidence type="ECO:0000313" key="16">
    <source>
        <dbReference type="Proteomes" id="UP000276133"/>
    </source>
</evidence>
<proteinExistence type="inferred from homology"/>
<dbReference type="PROSITE" id="PS00107">
    <property type="entry name" value="PROTEIN_KINASE_ATP"/>
    <property type="match status" value="1"/>
</dbReference>
<evidence type="ECO:0000256" key="3">
    <source>
        <dbReference type="ARBA" id="ARBA00022741"/>
    </source>
</evidence>
<feature type="cross-link" description="Glycyl lysine isopeptide (Lys-Gly) (interchain with G-Cter in SUMO2)" evidence="10">
    <location>
        <position position="159"/>
    </location>
</feature>
<evidence type="ECO:0000256" key="9">
    <source>
        <dbReference type="PIRSR" id="PIRSR630616-2"/>
    </source>
</evidence>
<comment type="catalytic activity">
    <reaction evidence="7 13">
        <text>L-seryl-[protein] + ATP = O-phospho-L-seryl-[protein] + ADP + H(+)</text>
        <dbReference type="Rhea" id="RHEA:17989"/>
        <dbReference type="Rhea" id="RHEA-COMP:9863"/>
        <dbReference type="Rhea" id="RHEA-COMP:11604"/>
        <dbReference type="ChEBI" id="CHEBI:15378"/>
        <dbReference type="ChEBI" id="CHEBI:29999"/>
        <dbReference type="ChEBI" id="CHEBI:30616"/>
        <dbReference type="ChEBI" id="CHEBI:83421"/>
        <dbReference type="ChEBI" id="CHEBI:456216"/>
        <dbReference type="EC" id="2.7.11.1"/>
    </reaction>
</comment>
<dbReference type="OrthoDB" id="377346at2759"/>
<dbReference type="InterPro" id="IPR000719">
    <property type="entry name" value="Prot_kinase_dom"/>
</dbReference>
<reference evidence="15 16" key="1">
    <citation type="journal article" date="2018" name="Sci. Rep.">
        <title>Genomic signatures of local adaptation to the degree of environmental predictability in rotifers.</title>
        <authorList>
            <person name="Franch-Gras L."/>
            <person name="Hahn C."/>
            <person name="Garcia-Roger E.M."/>
            <person name="Carmona M.J."/>
            <person name="Serra M."/>
            <person name="Gomez A."/>
        </authorList>
    </citation>
    <scope>NUCLEOTIDE SEQUENCE [LARGE SCALE GENOMIC DNA]</scope>
    <source>
        <strain evidence="15">HYR1</strain>
    </source>
</reference>
<dbReference type="SUPFAM" id="SSF56112">
    <property type="entry name" value="Protein kinase-like (PK-like)"/>
    <property type="match status" value="1"/>
</dbReference>
<comment type="similarity">
    <text evidence="13">Belongs to the protein kinase superfamily. Ser/Thr protein kinase family. Aurora subfamily.</text>
</comment>
<dbReference type="Pfam" id="PF00069">
    <property type="entry name" value="Pkinase"/>
    <property type="match status" value="1"/>
</dbReference>
<keyword evidence="1 12" id="KW-0723">Serine/threonine-protein kinase</keyword>
<organism evidence="15 16">
    <name type="scientific">Brachionus plicatilis</name>
    <name type="common">Marine rotifer</name>
    <name type="synonym">Brachionus muelleri</name>
    <dbReference type="NCBI Taxonomy" id="10195"/>
    <lineage>
        <taxon>Eukaryota</taxon>
        <taxon>Metazoa</taxon>
        <taxon>Spiralia</taxon>
        <taxon>Gnathifera</taxon>
        <taxon>Rotifera</taxon>
        <taxon>Eurotatoria</taxon>
        <taxon>Monogononta</taxon>
        <taxon>Pseudotrocha</taxon>
        <taxon>Ploima</taxon>
        <taxon>Brachionidae</taxon>
        <taxon>Brachionus</taxon>
    </lineage>
</organism>
<evidence type="ECO:0000259" key="14">
    <source>
        <dbReference type="PROSITE" id="PS50011"/>
    </source>
</evidence>
<evidence type="ECO:0000256" key="4">
    <source>
        <dbReference type="ARBA" id="ARBA00022777"/>
    </source>
</evidence>
<keyword evidence="3 9" id="KW-0547">Nucleotide-binding</keyword>
<dbReference type="InterPro" id="IPR008271">
    <property type="entry name" value="Ser/Thr_kinase_AS"/>
</dbReference>